<dbReference type="Pfam" id="PF14200">
    <property type="entry name" value="RicinB_lectin_2"/>
    <property type="match status" value="1"/>
</dbReference>
<reference evidence="4" key="1">
    <citation type="journal article" date="2019" name="Int. J. Syst. Evol. Microbiol.">
        <title>The Global Catalogue of Microorganisms (GCM) 10K type strain sequencing project: providing services to taxonomists for standard genome sequencing and annotation.</title>
        <authorList>
            <consortium name="The Broad Institute Genomics Platform"/>
            <consortium name="The Broad Institute Genome Sequencing Center for Infectious Disease"/>
            <person name="Wu L."/>
            <person name="Ma J."/>
        </authorList>
    </citation>
    <scope>NUCLEOTIDE SEQUENCE [LARGE SCALE GENOMIC DNA]</scope>
    <source>
        <strain evidence="4">CGMCC 4.1467</strain>
    </source>
</reference>
<feature type="domain" description="Ricin B lectin" evidence="2">
    <location>
        <begin position="497"/>
        <end position="584"/>
    </location>
</feature>
<dbReference type="Gene3D" id="2.80.10.50">
    <property type="match status" value="1"/>
</dbReference>
<feature type="chain" id="PRO_5046990370" evidence="1">
    <location>
        <begin position="27"/>
        <end position="600"/>
    </location>
</feature>
<dbReference type="PROSITE" id="PS50231">
    <property type="entry name" value="RICIN_B_LECTIN"/>
    <property type="match status" value="1"/>
</dbReference>
<evidence type="ECO:0000256" key="1">
    <source>
        <dbReference type="SAM" id="SignalP"/>
    </source>
</evidence>
<dbReference type="SUPFAM" id="SSF51126">
    <property type="entry name" value="Pectin lyase-like"/>
    <property type="match status" value="1"/>
</dbReference>
<name>A0ABW2L741_9BACT</name>
<feature type="signal peptide" evidence="1">
    <location>
        <begin position="1"/>
        <end position="26"/>
    </location>
</feature>
<dbReference type="SUPFAM" id="SSF50370">
    <property type="entry name" value="Ricin B-like lectins"/>
    <property type="match status" value="1"/>
</dbReference>
<organism evidence="3 4">
    <name type="scientific">Haloferula chungangensis</name>
    <dbReference type="NCBI Taxonomy" id="1048331"/>
    <lineage>
        <taxon>Bacteria</taxon>
        <taxon>Pseudomonadati</taxon>
        <taxon>Verrucomicrobiota</taxon>
        <taxon>Verrucomicrobiia</taxon>
        <taxon>Verrucomicrobiales</taxon>
        <taxon>Verrucomicrobiaceae</taxon>
        <taxon>Haloferula</taxon>
    </lineage>
</organism>
<evidence type="ECO:0000313" key="3">
    <source>
        <dbReference type="EMBL" id="MFC7338221.1"/>
    </source>
</evidence>
<sequence length="600" mass="64367">MIWRTSVLRTVLVTAFSSIISSAALAQTTVNSLSALKTYLDDNNANVKLSPGTYSIDAADVASGAFGNPLLLVSGNNSTYDFTGVTLMIDTDVFQAFGNVDVQEVAISGNGNVLKNLTMIDDGSVDDRPTRTALNILMDGEGNRVEGFHVTVKGSQPYAYGDAFGKGSGYAIKHFKHSACLVRGNSNHVKNCTFIHRAYGHGIFMQGAVGALIEGCYIEGEVRSTDDMLAETSGPAYDRDFLTVWGYRLPPGYMMSLQEDGIRTYTSGTTVVDGVSYTRHTSNITVRNCTIKYMRSGVSMPLGSGYRNAEDCTAIGCESGFGLRGGTIVNCSADVAYGPVYRTTYSNDNNLEADITVLPASDPYYNGSGAIAWIGGNDHEITLRGTENPVNQNLKVLIGGEFDDVRNLGTVDSHNASNVDIDNLTSYPLLLTSASSGTTGSSYGAITNNGSNNNVTNANRVVTIAKRSALGYGIDGGNGAANGQNVYLWGYNANNVNQQWQEIDRGNGYYTYQKQGTSYSIDGGNGGADRQNVYLWSTGPSNYNQHWQKVDKGGGYFQLRKRNSSGFAINGGSGGTNGQNVNLYNSSSSSHNLQWRIQYQ</sequence>
<dbReference type="Proteomes" id="UP001596472">
    <property type="component" value="Unassembled WGS sequence"/>
</dbReference>
<evidence type="ECO:0000313" key="4">
    <source>
        <dbReference type="Proteomes" id="UP001596472"/>
    </source>
</evidence>
<dbReference type="EMBL" id="JBHTBS010000007">
    <property type="protein sequence ID" value="MFC7338221.1"/>
    <property type="molecule type" value="Genomic_DNA"/>
</dbReference>
<protein>
    <submittedName>
        <fullName evidence="3">RICIN domain-containing protein</fullName>
    </submittedName>
</protein>
<evidence type="ECO:0000259" key="2">
    <source>
        <dbReference type="Pfam" id="PF14200"/>
    </source>
</evidence>
<dbReference type="RefSeq" id="WP_379713287.1">
    <property type="nucleotide sequence ID" value="NZ_JBHTBS010000007.1"/>
</dbReference>
<gene>
    <name evidence="3" type="ORF">ACFQY0_13590</name>
</gene>
<proteinExistence type="predicted"/>
<keyword evidence="4" id="KW-1185">Reference proteome</keyword>
<keyword evidence="1" id="KW-0732">Signal</keyword>
<comment type="caution">
    <text evidence="3">The sequence shown here is derived from an EMBL/GenBank/DDBJ whole genome shotgun (WGS) entry which is preliminary data.</text>
</comment>
<dbReference type="InterPro" id="IPR035992">
    <property type="entry name" value="Ricin_B-like_lectins"/>
</dbReference>
<accession>A0ABW2L741</accession>
<dbReference type="InterPro" id="IPR000772">
    <property type="entry name" value="Ricin_B_lectin"/>
</dbReference>
<dbReference type="InterPro" id="IPR011050">
    <property type="entry name" value="Pectin_lyase_fold/virulence"/>
</dbReference>